<evidence type="ECO:0000313" key="1">
    <source>
        <dbReference type="EMBL" id="AWB20520.1"/>
    </source>
</evidence>
<keyword evidence="2" id="KW-1185">Reference proteome</keyword>
<reference evidence="1 2" key="1">
    <citation type="submission" date="2018-04" db="EMBL/GenBank/DDBJ databases">
        <title>Methylobacterium sp. PR1016A genome.</title>
        <authorList>
            <person name="Park W."/>
        </authorList>
    </citation>
    <scope>NUCLEOTIDE SEQUENCE [LARGE SCALE GENOMIC DNA]</scope>
    <source>
        <strain evidence="1 2">PR1016A</strain>
    </source>
</reference>
<name>A0A2R4WG61_9HYPH</name>
<dbReference type="KEGG" id="mee:DA075_05875"/>
<proteinExistence type="predicted"/>
<protein>
    <submittedName>
        <fullName evidence="1">Uncharacterized protein</fullName>
    </submittedName>
</protein>
<evidence type="ECO:0000313" key="2">
    <source>
        <dbReference type="Proteomes" id="UP000244755"/>
    </source>
</evidence>
<gene>
    <name evidence="1" type="ORF">DA075_05875</name>
</gene>
<organism evidence="1 2">
    <name type="scientific">Methylobacterium currus</name>
    <dbReference type="NCBI Taxonomy" id="2051553"/>
    <lineage>
        <taxon>Bacteria</taxon>
        <taxon>Pseudomonadati</taxon>
        <taxon>Pseudomonadota</taxon>
        <taxon>Alphaproteobacteria</taxon>
        <taxon>Hyphomicrobiales</taxon>
        <taxon>Methylobacteriaceae</taxon>
        <taxon>Methylobacterium</taxon>
    </lineage>
</organism>
<dbReference type="Proteomes" id="UP000244755">
    <property type="component" value="Chromosome 1"/>
</dbReference>
<sequence length="101" mass="10647">MHAGGAPRVVVGQGYLSGQAVFVVLRRRWGLVGHSSSGAWAAMAIRTPAACLTPGDVLWCGDTPGRRVPLSGQAALRFVDGRTGLDDSQMQEVENQRTAGE</sequence>
<dbReference type="AlphaFoldDB" id="A0A2R4WG61"/>
<dbReference type="EMBL" id="CP028843">
    <property type="protein sequence ID" value="AWB20520.1"/>
    <property type="molecule type" value="Genomic_DNA"/>
</dbReference>
<accession>A0A2R4WG61</accession>